<reference evidence="3" key="2">
    <citation type="journal article" date="2023" name="Plants (Basel)">
        <title>Annotation of the Turnera subulata (Passifloraceae) Draft Genome Reveals the S-Locus Evolved after the Divergence of Turneroideae from Passifloroideae in a Stepwise Manner.</title>
        <authorList>
            <person name="Henning P.M."/>
            <person name="Roalson E.H."/>
            <person name="Mir W."/>
            <person name="McCubbin A.G."/>
            <person name="Shore J.S."/>
        </authorList>
    </citation>
    <scope>NUCLEOTIDE SEQUENCE</scope>
    <source>
        <strain evidence="3">F60SS</strain>
    </source>
</reference>
<feature type="region of interest" description="Disordered" evidence="1">
    <location>
        <begin position="553"/>
        <end position="592"/>
    </location>
</feature>
<feature type="compositionally biased region" description="Polar residues" evidence="1">
    <location>
        <begin position="326"/>
        <end position="337"/>
    </location>
</feature>
<comment type="caution">
    <text evidence="3">The sequence shown here is derived from an EMBL/GenBank/DDBJ whole genome shotgun (WGS) entry which is preliminary data.</text>
</comment>
<evidence type="ECO:0000313" key="4">
    <source>
        <dbReference type="Proteomes" id="UP001141552"/>
    </source>
</evidence>
<dbReference type="PANTHER" id="PTHR31286:SF99">
    <property type="entry name" value="DUF4283 DOMAIN-CONTAINING PROTEIN"/>
    <property type="match status" value="1"/>
</dbReference>
<proteinExistence type="predicted"/>
<dbReference type="AlphaFoldDB" id="A0A9Q0FB30"/>
<dbReference type="EMBL" id="JAKUCV010006243">
    <property type="protein sequence ID" value="KAJ4828190.1"/>
    <property type="molecule type" value="Genomic_DNA"/>
</dbReference>
<feature type="compositionally biased region" description="Low complexity" evidence="1">
    <location>
        <begin position="485"/>
        <end position="505"/>
    </location>
</feature>
<dbReference type="InterPro" id="IPR040256">
    <property type="entry name" value="At4g02000-like"/>
</dbReference>
<dbReference type="InterPro" id="IPR025558">
    <property type="entry name" value="DUF4283"/>
</dbReference>
<protein>
    <recommendedName>
        <fullName evidence="2">DUF4283 domain-containing protein</fullName>
    </recommendedName>
</protein>
<accession>A0A9Q0FB30</accession>
<keyword evidence="4" id="KW-1185">Reference proteome</keyword>
<feature type="region of interest" description="Disordered" evidence="1">
    <location>
        <begin position="402"/>
        <end position="455"/>
    </location>
</feature>
<feature type="compositionally biased region" description="Low complexity" evidence="1">
    <location>
        <begin position="570"/>
        <end position="583"/>
    </location>
</feature>
<feature type="region of interest" description="Disordered" evidence="1">
    <location>
        <begin position="1"/>
        <end position="58"/>
    </location>
</feature>
<feature type="region of interest" description="Disordered" evidence="1">
    <location>
        <begin position="277"/>
        <end position="302"/>
    </location>
</feature>
<sequence>MDSEKRSEPENPDTGQAPQPVPLDESSRSAKKSRPNGDEVLPQANEDLSKAAASDPIVTECAGGAEESLPQAEPSAGPTLNTHVVPPPWSFRDVVSEPADLWDLEDDVEYEDGDIVYVDGEFGMGIELSETFKSRLDKQWQNSVIVKLLGRTIGYKALCGRIQTLWNPRGKFRVIDLLNNYFIVRFELHTDCIHALCDGPWQVYGSALTVQPWSSHFRAAEDRIARAVVWVRFPDLNPSRYHPRILGAMGILVGRTVKIDIKTHNAKLGQYAKSKVPAAGGVPSTSAGPSHSVPAPAGRTSGEYGEWMIVPRSSGRWTRKNPPPTSQANVSASTQADVNPKIQGSRYTVLGDDDTAGQQESASTATTVGGNLKGMNIIDSPMEPLDSDFPALARPVPKVRLGPVVEKNKKPGKPKNKKTTKSSSVDVLEASLNTGAQPTSSTMPQAHLMHPNSEPKVSPPLIPHSMVQLPPSTHSIIVSGIDKAPTVPSTSTPSTSLSPSPSSIPRATDGEVYSRLPDLNPSSALAYLPSVKSSGVGHSDGVGFSLKKPVLQTVGSRKTKGTAPPPPVGSSPSTVMSSDVVVSDVHELPSSQ</sequence>
<feature type="region of interest" description="Disordered" evidence="1">
    <location>
        <begin position="314"/>
        <end position="342"/>
    </location>
</feature>
<dbReference type="PANTHER" id="PTHR31286">
    <property type="entry name" value="GLYCINE-RICH CELL WALL STRUCTURAL PROTEIN 1.8-LIKE"/>
    <property type="match status" value="1"/>
</dbReference>
<dbReference type="OrthoDB" id="1939300at2759"/>
<name>A0A9Q0FB30_9ROSI</name>
<feature type="domain" description="DUF4283" evidence="2">
    <location>
        <begin position="138"/>
        <end position="220"/>
    </location>
</feature>
<gene>
    <name evidence="3" type="ORF">Tsubulata_015455</name>
</gene>
<reference evidence="3" key="1">
    <citation type="submission" date="2022-02" db="EMBL/GenBank/DDBJ databases">
        <authorList>
            <person name="Henning P.M."/>
            <person name="McCubbin A.G."/>
            <person name="Shore J.S."/>
        </authorList>
    </citation>
    <scope>NUCLEOTIDE SEQUENCE</scope>
    <source>
        <strain evidence="3">F60SS</strain>
        <tissue evidence="3">Leaves</tissue>
    </source>
</reference>
<evidence type="ECO:0000256" key="1">
    <source>
        <dbReference type="SAM" id="MobiDB-lite"/>
    </source>
</evidence>
<dbReference type="Pfam" id="PF14111">
    <property type="entry name" value="DUF4283"/>
    <property type="match status" value="1"/>
</dbReference>
<evidence type="ECO:0000259" key="2">
    <source>
        <dbReference type="Pfam" id="PF14111"/>
    </source>
</evidence>
<organism evidence="3 4">
    <name type="scientific">Turnera subulata</name>
    <dbReference type="NCBI Taxonomy" id="218843"/>
    <lineage>
        <taxon>Eukaryota</taxon>
        <taxon>Viridiplantae</taxon>
        <taxon>Streptophyta</taxon>
        <taxon>Embryophyta</taxon>
        <taxon>Tracheophyta</taxon>
        <taxon>Spermatophyta</taxon>
        <taxon>Magnoliopsida</taxon>
        <taxon>eudicotyledons</taxon>
        <taxon>Gunneridae</taxon>
        <taxon>Pentapetalae</taxon>
        <taxon>rosids</taxon>
        <taxon>fabids</taxon>
        <taxon>Malpighiales</taxon>
        <taxon>Passifloraceae</taxon>
        <taxon>Turnera</taxon>
    </lineage>
</organism>
<evidence type="ECO:0000313" key="3">
    <source>
        <dbReference type="EMBL" id="KAJ4828190.1"/>
    </source>
</evidence>
<feature type="region of interest" description="Disordered" evidence="1">
    <location>
        <begin position="65"/>
        <end position="84"/>
    </location>
</feature>
<dbReference type="Proteomes" id="UP001141552">
    <property type="component" value="Unassembled WGS sequence"/>
</dbReference>
<feature type="compositionally biased region" description="Polar residues" evidence="1">
    <location>
        <begin position="431"/>
        <end position="444"/>
    </location>
</feature>
<feature type="compositionally biased region" description="Basic residues" evidence="1">
    <location>
        <begin position="410"/>
        <end position="420"/>
    </location>
</feature>
<feature type="region of interest" description="Disordered" evidence="1">
    <location>
        <begin position="483"/>
        <end position="509"/>
    </location>
</feature>